<keyword evidence="2" id="KW-0949">S-adenosyl-L-methionine</keyword>
<dbReference type="GO" id="GO:0005737">
    <property type="term" value="C:cytoplasm"/>
    <property type="evidence" value="ECO:0007669"/>
    <property type="project" value="TreeGrafter"/>
</dbReference>
<evidence type="ECO:0000256" key="5">
    <source>
        <dbReference type="ARBA" id="ARBA00023014"/>
    </source>
</evidence>
<organism evidence="7 8">
    <name type="scientific">Candidatus Endobugula sertula</name>
    <name type="common">Bugula neritina bacterial symbiont</name>
    <dbReference type="NCBI Taxonomy" id="62101"/>
    <lineage>
        <taxon>Bacteria</taxon>
        <taxon>Pseudomonadati</taxon>
        <taxon>Pseudomonadota</taxon>
        <taxon>Gammaproteobacteria</taxon>
        <taxon>Cellvibrionales</taxon>
        <taxon>Cellvibrionaceae</taxon>
        <taxon>Candidatus Endobugula</taxon>
    </lineage>
</organism>
<dbReference type="SFLD" id="SFLDG01065">
    <property type="entry name" value="anaerobic_coproporphyrinogen-I"/>
    <property type="match status" value="1"/>
</dbReference>
<proteinExistence type="predicted"/>
<reference evidence="7 8" key="1">
    <citation type="journal article" date="2016" name="Appl. Environ. Microbiol.">
        <title>Lack of Overt Genome Reduction in the Bryostatin-Producing Bryozoan Symbiont "Candidatus Endobugula sertula".</title>
        <authorList>
            <person name="Miller I.J."/>
            <person name="Vanee N."/>
            <person name="Fong S.S."/>
            <person name="Lim-Fong G.E."/>
            <person name="Kwan J.C."/>
        </authorList>
    </citation>
    <scope>NUCLEOTIDE SEQUENCE [LARGE SCALE GENOMIC DNA]</scope>
    <source>
        <strain evidence="7">AB1-4</strain>
    </source>
</reference>
<dbReference type="SFLD" id="SFLDS00029">
    <property type="entry name" value="Radical_SAM"/>
    <property type="match status" value="1"/>
</dbReference>
<name>A0A1D2QSW2_9GAMM</name>
<dbReference type="GO" id="GO:0046872">
    <property type="term" value="F:metal ion binding"/>
    <property type="evidence" value="ECO:0007669"/>
    <property type="project" value="UniProtKB-KW"/>
</dbReference>
<dbReference type="InterPro" id="IPR013785">
    <property type="entry name" value="Aldolase_TIM"/>
</dbReference>
<sequence length="447" mass="50720">MNKNSRLHQKLKDTFNQMEMDFYPCFDWQFPPPGVRTDNPSSIFQQSLSQVNDYSIYLHVPFCLSVCKFCYYSVSAAKEDNPIRQNYLKALTREIEVYANNLPAGAQCESVYIGGGTPTAMGSYLTDIVKLLHERFDLSQCQEFTVESSPNTLSRSYPKELKVAGVNRVSYGVQTLEQNVLHDVNRHYDVPSILGDLEMLGDIIGNFNVDTMYDLPGESEGAILNTLTTLMRYSPGITLYALDPIREKQGVGVHETAESAQRKFHTAKQLLTDQGYNQLFQNNFVRSGGSYIHQYRRWDNLPVLGIGPSAQGYLPRLQYTNINNIKQYIDREDNFSIIEQQALDHTLEAARELTTKLRFSGVNVDDFNEKYNTDIFTTFSELIDILIGGNQIEFVDGFLKLTVAGERNNNIIPMMFSPDELTGELCQMKHPLAPVFGEFGKRQSAAY</sequence>
<dbReference type="Proteomes" id="UP000242502">
    <property type="component" value="Unassembled WGS sequence"/>
</dbReference>
<comment type="cofactor">
    <cofactor evidence="1">
        <name>[4Fe-4S] cluster</name>
        <dbReference type="ChEBI" id="CHEBI:49883"/>
    </cofactor>
</comment>
<dbReference type="GO" id="GO:0051539">
    <property type="term" value="F:4 iron, 4 sulfur cluster binding"/>
    <property type="evidence" value="ECO:0007669"/>
    <property type="project" value="TreeGrafter"/>
</dbReference>
<dbReference type="EMBL" id="MDLC01000006">
    <property type="protein sequence ID" value="ODS24644.1"/>
    <property type="molecule type" value="Genomic_DNA"/>
</dbReference>
<comment type="caution">
    <text evidence="7">The sequence shown here is derived from an EMBL/GenBank/DDBJ whole genome shotgun (WGS) entry which is preliminary data.</text>
</comment>
<keyword evidence="5" id="KW-0411">Iron-sulfur</keyword>
<gene>
    <name evidence="7" type="ORF">AB835_02645</name>
</gene>
<dbReference type="PANTHER" id="PTHR13932">
    <property type="entry name" value="COPROPORPHYRINIGEN III OXIDASE"/>
    <property type="match status" value="1"/>
</dbReference>
<dbReference type="GO" id="GO:0006779">
    <property type="term" value="P:porphyrin-containing compound biosynthetic process"/>
    <property type="evidence" value="ECO:0007669"/>
    <property type="project" value="TreeGrafter"/>
</dbReference>
<evidence type="ECO:0000313" key="8">
    <source>
        <dbReference type="Proteomes" id="UP000242502"/>
    </source>
</evidence>
<dbReference type="Gene3D" id="3.20.20.70">
    <property type="entry name" value="Aldolase class I"/>
    <property type="match status" value="1"/>
</dbReference>
<keyword evidence="4" id="KW-0408">Iron</keyword>
<dbReference type="InterPro" id="IPR007197">
    <property type="entry name" value="rSAM"/>
</dbReference>
<dbReference type="GO" id="GO:0003824">
    <property type="term" value="F:catalytic activity"/>
    <property type="evidence" value="ECO:0007669"/>
    <property type="project" value="InterPro"/>
</dbReference>
<dbReference type="AlphaFoldDB" id="A0A1D2QSW2"/>
<dbReference type="PANTHER" id="PTHR13932:SF5">
    <property type="entry name" value="RADICAL S-ADENOSYL METHIONINE DOMAIN-CONTAINING PROTEIN 1, MITOCHONDRIAL"/>
    <property type="match status" value="1"/>
</dbReference>
<evidence type="ECO:0000256" key="4">
    <source>
        <dbReference type="ARBA" id="ARBA00023004"/>
    </source>
</evidence>
<evidence type="ECO:0000259" key="6">
    <source>
        <dbReference type="PROSITE" id="PS51918"/>
    </source>
</evidence>
<accession>A0A1D2QSW2</accession>
<dbReference type="SUPFAM" id="SSF102114">
    <property type="entry name" value="Radical SAM enzymes"/>
    <property type="match status" value="1"/>
</dbReference>
<dbReference type="InterPro" id="IPR006638">
    <property type="entry name" value="Elp3/MiaA/NifB-like_rSAM"/>
</dbReference>
<evidence type="ECO:0000256" key="3">
    <source>
        <dbReference type="ARBA" id="ARBA00022723"/>
    </source>
</evidence>
<feature type="domain" description="Radical SAM core" evidence="6">
    <location>
        <begin position="48"/>
        <end position="277"/>
    </location>
</feature>
<keyword evidence="3" id="KW-0479">Metal-binding</keyword>
<dbReference type="InterPro" id="IPR034505">
    <property type="entry name" value="Coproporphyrinogen-III_oxidase"/>
</dbReference>
<evidence type="ECO:0000256" key="2">
    <source>
        <dbReference type="ARBA" id="ARBA00022691"/>
    </source>
</evidence>
<dbReference type="Pfam" id="PF04055">
    <property type="entry name" value="Radical_SAM"/>
    <property type="match status" value="1"/>
</dbReference>
<dbReference type="STRING" id="62101.AB835_02645"/>
<dbReference type="InterPro" id="IPR058240">
    <property type="entry name" value="rSAM_sf"/>
</dbReference>
<protein>
    <recommendedName>
        <fullName evidence="6">Radical SAM core domain-containing protein</fullName>
    </recommendedName>
</protein>
<evidence type="ECO:0000313" key="7">
    <source>
        <dbReference type="EMBL" id="ODS24644.1"/>
    </source>
</evidence>
<dbReference type="PROSITE" id="PS51918">
    <property type="entry name" value="RADICAL_SAM"/>
    <property type="match status" value="1"/>
</dbReference>
<dbReference type="SMART" id="SM00729">
    <property type="entry name" value="Elp3"/>
    <property type="match status" value="1"/>
</dbReference>
<evidence type="ECO:0000256" key="1">
    <source>
        <dbReference type="ARBA" id="ARBA00001966"/>
    </source>
</evidence>